<organism evidence="3 4">
    <name type="scientific">Flammeovirga kamogawensis</name>
    <dbReference type="NCBI Taxonomy" id="373891"/>
    <lineage>
        <taxon>Bacteria</taxon>
        <taxon>Pseudomonadati</taxon>
        <taxon>Bacteroidota</taxon>
        <taxon>Cytophagia</taxon>
        <taxon>Cytophagales</taxon>
        <taxon>Flammeovirgaceae</taxon>
        <taxon>Flammeovirga</taxon>
    </lineage>
</organism>
<sequence length="311" mass="34567">MKKIFIIAALAFTVISCNDKKDPEPEVKEEVKIEKLADDKKNNKEEDKKKGNTDSVKPASKQVTSSPKNNTKKPVTKPASSTPKNKTTTVKKATKIVKVQPKPKSTTPVINNPKSGSKSNPVLGGNSSNSSSTNPYNVEREMVSSSGKKHIIWGTSSVTKSDLDQYEKLEADYMVKLSVHNDKKAVLPGLEISLNNQLRKIQIIEDNKKTMFDAVVVSEGYMNDYQSKANKETNPNSKQNLLKFANLHKQRLAERKGRLQTIESKLADALVEKAKLEQKYNSALQEFKQAESVFFAAGTLLEDAARVHHIK</sequence>
<feature type="compositionally biased region" description="Polar residues" evidence="2">
    <location>
        <begin position="103"/>
        <end position="118"/>
    </location>
</feature>
<dbReference type="EMBL" id="CP076129">
    <property type="protein sequence ID" value="QWG09496.1"/>
    <property type="molecule type" value="Genomic_DNA"/>
</dbReference>
<feature type="coiled-coil region" evidence="1">
    <location>
        <begin position="259"/>
        <end position="293"/>
    </location>
</feature>
<gene>
    <name evidence="3" type="ORF">KM029_23095</name>
</gene>
<evidence type="ECO:0000256" key="2">
    <source>
        <dbReference type="SAM" id="MobiDB-lite"/>
    </source>
</evidence>
<feature type="compositionally biased region" description="Low complexity" evidence="2">
    <location>
        <begin position="76"/>
        <end position="99"/>
    </location>
</feature>
<feature type="compositionally biased region" description="Low complexity" evidence="2">
    <location>
        <begin position="119"/>
        <end position="137"/>
    </location>
</feature>
<dbReference type="Proteomes" id="UP000682802">
    <property type="component" value="Chromosome 2"/>
</dbReference>
<evidence type="ECO:0000313" key="3">
    <source>
        <dbReference type="EMBL" id="QWG09496.1"/>
    </source>
</evidence>
<protein>
    <recommendedName>
        <fullName evidence="5">DUF4349 domain-containing protein</fullName>
    </recommendedName>
</protein>
<dbReference type="PROSITE" id="PS51257">
    <property type="entry name" value="PROKAR_LIPOPROTEIN"/>
    <property type="match status" value="1"/>
</dbReference>
<name>A0ABX8H0S7_9BACT</name>
<keyword evidence="1" id="KW-0175">Coiled coil</keyword>
<reference evidence="3 4" key="1">
    <citation type="submission" date="2021-05" db="EMBL/GenBank/DDBJ databases">
        <title>Comparative genomic studies on the polysaccharide-degrading batcterial strains of the Flammeovirga genus.</title>
        <authorList>
            <person name="Zewei F."/>
            <person name="Zheng Z."/>
            <person name="Yu L."/>
            <person name="Ruyue G."/>
            <person name="Yanhong M."/>
            <person name="Yuanyuan C."/>
            <person name="Jingyan G."/>
            <person name="Wenjun H."/>
        </authorList>
    </citation>
    <scope>NUCLEOTIDE SEQUENCE [LARGE SCALE GENOMIC DNA]</scope>
    <source>
        <strain evidence="3 4">YS10</strain>
    </source>
</reference>
<evidence type="ECO:0008006" key="5">
    <source>
        <dbReference type="Google" id="ProtNLM"/>
    </source>
</evidence>
<proteinExistence type="predicted"/>
<evidence type="ECO:0000313" key="4">
    <source>
        <dbReference type="Proteomes" id="UP000682802"/>
    </source>
</evidence>
<evidence type="ECO:0000256" key="1">
    <source>
        <dbReference type="SAM" id="Coils"/>
    </source>
</evidence>
<keyword evidence="4" id="KW-1185">Reference proteome</keyword>
<feature type="region of interest" description="Disordered" evidence="2">
    <location>
        <begin position="19"/>
        <end position="137"/>
    </location>
</feature>
<dbReference type="RefSeq" id="WP_144076169.1">
    <property type="nucleotide sequence ID" value="NZ_CP076129.1"/>
</dbReference>
<accession>A0ABX8H0S7</accession>
<feature type="compositionally biased region" description="Basic and acidic residues" evidence="2">
    <location>
        <begin position="19"/>
        <end position="52"/>
    </location>
</feature>